<organism evidence="1 2">
    <name type="scientific">Harryflintia acetispora</name>
    <dbReference type="NCBI Taxonomy" id="1849041"/>
    <lineage>
        <taxon>Bacteria</taxon>
        <taxon>Bacillati</taxon>
        <taxon>Bacillota</taxon>
        <taxon>Clostridia</taxon>
        <taxon>Eubacteriales</taxon>
        <taxon>Oscillospiraceae</taxon>
        <taxon>Harryflintia</taxon>
    </lineage>
</organism>
<name>A0A9X8ULD0_9FIRM</name>
<dbReference type="EMBL" id="SLUK01000001">
    <property type="protein sequence ID" value="TCL45315.1"/>
    <property type="molecule type" value="Genomic_DNA"/>
</dbReference>
<evidence type="ECO:0000313" key="1">
    <source>
        <dbReference type="EMBL" id="TCL45315.1"/>
    </source>
</evidence>
<evidence type="ECO:0000313" key="2">
    <source>
        <dbReference type="Proteomes" id="UP000294682"/>
    </source>
</evidence>
<comment type="caution">
    <text evidence="1">The sequence shown here is derived from an EMBL/GenBank/DDBJ whole genome shotgun (WGS) entry which is preliminary data.</text>
</comment>
<proteinExistence type="predicted"/>
<sequence length="97" mass="11643">MGEVLLNLYYGKHPFYSWKTEDEQYIILERESSYRELFLKTSLPDDKQEELIDYLNVHQERDIYVEELIFKKAFALGQRVMYESLSCSGEEAPEYDD</sequence>
<dbReference type="Proteomes" id="UP000294682">
    <property type="component" value="Unassembled WGS sequence"/>
</dbReference>
<accession>A0A9X8ULD0</accession>
<dbReference type="AlphaFoldDB" id="A0A9X8ULD0"/>
<gene>
    <name evidence="1" type="ORF">EDD78_101298</name>
</gene>
<dbReference type="InterPro" id="IPR049215">
    <property type="entry name" value="DUF6809"/>
</dbReference>
<keyword evidence="2" id="KW-1185">Reference proteome</keyword>
<dbReference type="Pfam" id="PF20648">
    <property type="entry name" value="DUF6809"/>
    <property type="match status" value="1"/>
</dbReference>
<dbReference type="RefSeq" id="WP_079698240.1">
    <property type="nucleotide sequence ID" value="NZ_JADNAH010000004.1"/>
</dbReference>
<protein>
    <submittedName>
        <fullName evidence="1">Uncharacterized protein</fullName>
    </submittedName>
</protein>
<reference evidence="1 2" key="1">
    <citation type="submission" date="2019-03" db="EMBL/GenBank/DDBJ databases">
        <title>Genomic Encyclopedia of Type Strains, Phase IV (KMG-IV): sequencing the most valuable type-strain genomes for metagenomic binning, comparative biology and taxonomic classification.</title>
        <authorList>
            <person name="Goeker M."/>
        </authorList>
    </citation>
    <scope>NUCLEOTIDE SEQUENCE [LARGE SCALE GENOMIC DNA]</scope>
    <source>
        <strain evidence="1 2">DSM 100433</strain>
    </source>
</reference>